<dbReference type="Gramene" id="mRNA:HanXRQr2_Chr16g0732501">
    <property type="protein sequence ID" value="mRNA:HanXRQr2_Chr16g0732501"/>
    <property type="gene ID" value="HanXRQr2_Chr16g0732501"/>
</dbReference>
<protein>
    <submittedName>
        <fullName evidence="1">Uncharacterized protein</fullName>
    </submittedName>
</protein>
<gene>
    <name evidence="1" type="ORF">HanXRQr2_Chr16g0732501</name>
</gene>
<reference evidence="1" key="2">
    <citation type="submission" date="2020-06" db="EMBL/GenBank/DDBJ databases">
        <title>Helianthus annuus Genome sequencing and assembly Release 2.</title>
        <authorList>
            <person name="Gouzy J."/>
            <person name="Langlade N."/>
            <person name="Munos S."/>
        </authorList>
    </citation>
    <scope>NUCLEOTIDE SEQUENCE</scope>
    <source>
        <tissue evidence="1">Leaves</tissue>
    </source>
</reference>
<proteinExistence type="predicted"/>
<dbReference type="AlphaFoldDB" id="A0A9K3DQX7"/>
<dbReference type="EMBL" id="MNCJ02000331">
    <property type="protein sequence ID" value="KAF5758717.1"/>
    <property type="molecule type" value="Genomic_DNA"/>
</dbReference>
<evidence type="ECO:0000313" key="1">
    <source>
        <dbReference type="EMBL" id="KAF5758717.1"/>
    </source>
</evidence>
<evidence type="ECO:0000313" key="2">
    <source>
        <dbReference type="Proteomes" id="UP000215914"/>
    </source>
</evidence>
<reference evidence="1" key="1">
    <citation type="journal article" date="2017" name="Nature">
        <title>The sunflower genome provides insights into oil metabolism, flowering and Asterid evolution.</title>
        <authorList>
            <person name="Badouin H."/>
            <person name="Gouzy J."/>
            <person name="Grassa C.J."/>
            <person name="Murat F."/>
            <person name="Staton S.E."/>
            <person name="Cottret L."/>
            <person name="Lelandais-Briere C."/>
            <person name="Owens G.L."/>
            <person name="Carrere S."/>
            <person name="Mayjonade B."/>
            <person name="Legrand L."/>
            <person name="Gill N."/>
            <person name="Kane N.C."/>
            <person name="Bowers J.E."/>
            <person name="Hubner S."/>
            <person name="Bellec A."/>
            <person name="Berard A."/>
            <person name="Berges H."/>
            <person name="Blanchet N."/>
            <person name="Boniface M.C."/>
            <person name="Brunel D."/>
            <person name="Catrice O."/>
            <person name="Chaidir N."/>
            <person name="Claudel C."/>
            <person name="Donnadieu C."/>
            <person name="Faraut T."/>
            <person name="Fievet G."/>
            <person name="Helmstetter N."/>
            <person name="King M."/>
            <person name="Knapp S.J."/>
            <person name="Lai Z."/>
            <person name="Le Paslier M.C."/>
            <person name="Lippi Y."/>
            <person name="Lorenzon L."/>
            <person name="Mandel J.R."/>
            <person name="Marage G."/>
            <person name="Marchand G."/>
            <person name="Marquand E."/>
            <person name="Bret-Mestries E."/>
            <person name="Morien E."/>
            <person name="Nambeesan S."/>
            <person name="Nguyen T."/>
            <person name="Pegot-Espagnet P."/>
            <person name="Pouilly N."/>
            <person name="Raftis F."/>
            <person name="Sallet E."/>
            <person name="Schiex T."/>
            <person name="Thomas J."/>
            <person name="Vandecasteele C."/>
            <person name="Vares D."/>
            <person name="Vear F."/>
            <person name="Vautrin S."/>
            <person name="Crespi M."/>
            <person name="Mangin B."/>
            <person name="Burke J.M."/>
            <person name="Salse J."/>
            <person name="Munos S."/>
            <person name="Vincourt P."/>
            <person name="Rieseberg L.H."/>
            <person name="Langlade N.B."/>
        </authorList>
    </citation>
    <scope>NUCLEOTIDE SEQUENCE</scope>
    <source>
        <tissue evidence="1">Leaves</tissue>
    </source>
</reference>
<sequence length="43" mass="5207">MSSCFYWKLRRECTILKLLIQCYIKAQNHTKTTTQVFPTFNCF</sequence>
<accession>A0A9K3DQX7</accession>
<organism evidence="1 2">
    <name type="scientific">Helianthus annuus</name>
    <name type="common">Common sunflower</name>
    <dbReference type="NCBI Taxonomy" id="4232"/>
    <lineage>
        <taxon>Eukaryota</taxon>
        <taxon>Viridiplantae</taxon>
        <taxon>Streptophyta</taxon>
        <taxon>Embryophyta</taxon>
        <taxon>Tracheophyta</taxon>
        <taxon>Spermatophyta</taxon>
        <taxon>Magnoliopsida</taxon>
        <taxon>eudicotyledons</taxon>
        <taxon>Gunneridae</taxon>
        <taxon>Pentapetalae</taxon>
        <taxon>asterids</taxon>
        <taxon>campanulids</taxon>
        <taxon>Asterales</taxon>
        <taxon>Asteraceae</taxon>
        <taxon>Asteroideae</taxon>
        <taxon>Heliantheae alliance</taxon>
        <taxon>Heliantheae</taxon>
        <taxon>Helianthus</taxon>
    </lineage>
</organism>
<keyword evidence="2" id="KW-1185">Reference proteome</keyword>
<comment type="caution">
    <text evidence="1">The sequence shown here is derived from an EMBL/GenBank/DDBJ whole genome shotgun (WGS) entry which is preliminary data.</text>
</comment>
<dbReference type="Proteomes" id="UP000215914">
    <property type="component" value="Unassembled WGS sequence"/>
</dbReference>
<name>A0A9K3DQX7_HELAN</name>